<dbReference type="Proteomes" id="UP000092555">
    <property type="component" value="Unassembled WGS sequence"/>
</dbReference>
<protein>
    <submittedName>
        <fullName evidence="1">Uncharacterized protein</fullName>
    </submittedName>
</protein>
<dbReference type="EMBL" id="LXTC01000003">
    <property type="protein sequence ID" value="OBA21381.1"/>
    <property type="molecule type" value="Genomic_DNA"/>
</dbReference>
<sequence length="198" mass="22293">MPIFRAFRDQGPNWHPSWCCRASRLPAQATHTQQRAPGLMKGPPKSAAASLFLALLWPAGRQWRPNCVPSLKKKKKNPRGQNWRSLLSCWRSRPMPSRTAVANVRIGPCENCPMKSRPEGARARCAGFREKTRIRGKKIHGSPEPVFSAIPKNGPYLQNCHQSRPPSAFCCPLSCQHTPQHSSLLSREHRKTLSFLSI</sequence>
<organism evidence="1 2">
    <name type="scientific">Metschnikowia bicuspidata var. bicuspidata NRRL YB-4993</name>
    <dbReference type="NCBI Taxonomy" id="869754"/>
    <lineage>
        <taxon>Eukaryota</taxon>
        <taxon>Fungi</taxon>
        <taxon>Dikarya</taxon>
        <taxon>Ascomycota</taxon>
        <taxon>Saccharomycotina</taxon>
        <taxon>Pichiomycetes</taxon>
        <taxon>Metschnikowiaceae</taxon>
        <taxon>Metschnikowia</taxon>
    </lineage>
</organism>
<name>A0A1A0HBJ3_9ASCO</name>
<reference evidence="1 2" key="1">
    <citation type="submission" date="2016-05" db="EMBL/GenBank/DDBJ databases">
        <title>Comparative genomics of biotechnologically important yeasts.</title>
        <authorList>
            <consortium name="DOE Joint Genome Institute"/>
            <person name="Riley R."/>
            <person name="Haridas S."/>
            <person name="Wolfe K.H."/>
            <person name="Lopes M.R."/>
            <person name="Hittinger C.T."/>
            <person name="Goker M."/>
            <person name="Salamov A."/>
            <person name="Wisecaver J."/>
            <person name="Long T.M."/>
            <person name="Aerts A.L."/>
            <person name="Barry K."/>
            <person name="Choi C."/>
            <person name="Clum A."/>
            <person name="Coughlan A.Y."/>
            <person name="Deshpande S."/>
            <person name="Douglass A.P."/>
            <person name="Hanson S.J."/>
            <person name="Klenk H.-P."/>
            <person name="LaButti K."/>
            <person name="Lapidus A."/>
            <person name="Lindquist E."/>
            <person name="Lipzen A."/>
            <person name="Meier-kolthoff J.P."/>
            <person name="Ohm R.A."/>
            <person name="Otillar R.P."/>
            <person name="Pangilinan J."/>
            <person name="Peng Y."/>
            <person name="Rokas A."/>
            <person name="Rosa C.A."/>
            <person name="Scheuner C."/>
            <person name="Sibirny A.A."/>
            <person name="Slot J.C."/>
            <person name="Stielow J.B."/>
            <person name="Sun H."/>
            <person name="Kurtzman C.P."/>
            <person name="Blackwell M."/>
            <person name="Grigoriev I.V."/>
            <person name="Jeffries T.W."/>
        </authorList>
    </citation>
    <scope>NUCLEOTIDE SEQUENCE [LARGE SCALE GENOMIC DNA]</scope>
    <source>
        <strain evidence="1 2">NRRL YB-4993</strain>
    </source>
</reference>
<comment type="caution">
    <text evidence="1">The sequence shown here is derived from an EMBL/GenBank/DDBJ whole genome shotgun (WGS) entry which is preliminary data.</text>
</comment>
<dbReference type="AlphaFoldDB" id="A0A1A0HBJ3"/>
<dbReference type="GeneID" id="30027758"/>
<keyword evidence="2" id="KW-1185">Reference proteome</keyword>
<evidence type="ECO:0000313" key="2">
    <source>
        <dbReference type="Proteomes" id="UP000092555"/>
    </source>
</evidence>
<evidence type="ECO:0000313" key="1">
    <source>
        <dbReference type="EMBL" id="OBA21381.1"/>
    </source>
</evidence>
<accession>A0A1A0HBJ3</accession>
<proteinExistence type="predicted"/>
<gene>
    <name evidence="1" type="ORF">METBIDRAFT_182167</name>
</gene>
<dbReference type="RefSeq" id="XP_018711891.1">
    <property type="nucleotide sequence ID" value="XM_018854782.1"/>
</dbReference>